<dbReference type="SUPFAM" id="SSF56801">
    <property type="entry name" value="Acetyl-CoA synthetase-like"/>
    <property type="match status" value="1"/>
</dbReference>
<dbReference type="InterPro" id="IPR042099">
    <property type="entry name" value="ANL_N_sf"/>
</dbReference>
<dbReference type="GO" id="GO:0005524">
    <property type="term" value="F:ATP binding"/>
    <property type="evidence" value="ECO:0007669"/>
    <property type="project" value="UniProtKB-KW"/>
</dbReference>
<dbReference type="PANTHER" id="PTHR43107">
    <property type="entry name" value="LONG-CHAIN FATTY ACID TRANSPORT PROTEIN"/>
    <property type="match status" value="1"/>
</dbReference>
<keyword evidence="2" id="KW-0436">Ligase</keyword>
<dbReference type="Gene3D" id="3.40.50.12780">
    <property type="entry name" value="N-terminal domain of ligase-like"/>
    <property type="match status" value="2"/>
</dbReference>
<dbReference type="InterPro" id="IPR020845">
    <property type="entry name" value="AMP-binding_CS"/>
</dbReference>
<dbReference type="InterPro" id="IPR000873">
    <property type="entry name" value="AMP-dep_synth/lig_dom"/>
</dbReference>
<gene>
    <name evidence="7" type="ORF">UVI_02030180</name>
</gene>
<dbReference type="InterPro" id="IPR025110">
    <property type="entry name" value="AMP-bd_C"/>
</dbReference>
<dbReference type="Pfam" id="PF00501">
    <property type="entry name" value="AMP-binding"/>
    <property type="match status" value="1"/>
</dbReference>
<accession>A0A1B5L5V4</accession>
<keyword evidence="4" id="KW-0067">ATP-binding</keyword>
<dbReference type="GO" id="GO:0044539">
    <property type="term" value="P:long-chain fatty acid import into cell"/>
    <property type="evidence" value="ECO:0007669"/>
    <property type="project" value="TreeGrafter"/>
</dbReference>
<feature type="domain" description="AMP-binding enzyme C-terminal" evidence="6">
    <location>
        <begin position="511"/>
        <end position="580"/>
    </location>
</feature>
<evidence type="ECO:0000256" key="3">
    <source>
        <dbReference type="ARBA" id="ARBA00022741"/>
    </source>
</evidence>
<organism evidence="7 8">
    <name type="scientific">Ustilaginoidea virens</name>
    <name type="common">Rice false smut fungus</name>
    <name type="synonym">Villosiclava virens</name>
    <dbReference type="NCBI Taxonomy" id="1159556"/>
    <lineage>
        <taxon>Eukaryota</taxon>
        <taxon>Fungi</taxon>
        <taxon>Dikarya</taxon>
        <taxon>Ascomycota</taxon>
        <taxon>Pezizomycotina</taxon>
        <taxon>Sordariomycetes</taxon>
        <taxon>Hypocreomycetidae</taxon>
        <taxon>Hypocreales</taxon>
        <taxon>Clavicipitaceae</taxon>
        <taxon>Ustilaginoidea</taxon>
    </lineage>
</organism>
<dbReference type="GO" id="GO:0005777">
    <property type="term" value="C:peroxisome"/>
    <property type="evidence" value="ECO:0007669"/>
    <property type="project" value="TreeGrafter"/>
</dbReference>
<dbReference type="InterPro" id="IPR045851">
    <property type="entry name" value="AMP-bd_C_sf"/>
</dbReference>
<protein>
    <recommendedName>
        <fullName evidence="9">Long-chain fatty acid transporter</fullName>
    </recommendedName>
</protein>
<dbReference type="GO" id="GO:0004467">
    <property type="term" value="F:long-chain fatty acid-CoA ligase activity"/>
    <property type="evidence" value="ECO:0007669"/>
    <property type="project" value="TreeGrafter"/>
</dbReference>
<dbReference type="EMBL" id="BBTG02000013">
    <property type="protein sequence ID" value="GAO17885.1"/>
    <property type="molecule type" value="Genomic_DNA"/>
</dbReference>
<dbReference type="AlphaFoldDB" id="A0A1B5L5V4"/>
<evidence type="ECO:0000256" key="2">
    <source>
        <dbReference type="ARBA" id="ARBA00022598"/>
    </source>
</evidence>
<sequence length="640" mass="71231">MPSKYLLPDASLHPCISWLHTSYPFVLAELLTRGIVPLIVSAPATLAALAYINAKTSLWYDYLLFKSTAKTAVRVLLRQRNGRLSLFYNLEERAKHPSTTNKDLLIFRGRRLTYAQVYDKALRYGTWMRNRLGIRPKDVVAMDFENSDQFILVWLGLWSIGAKPAFINYNLAGEPLSHCIRAVKAKICLVDPNVSANVADDVRAELSTVNFVIFTPEVQAQAEATTPVRVSDPDLAEHDFANLALLIYTSGTTGLPKPVVVPWAKVIAGGTVAETLLARGAGSTQAIGHKFSTKLFWNEVRESNATIIQYVGETLRYLLAAPPQHDPVTGECLDKKHRVTAAFGNGLRPDIWNDFKDRFGIDSILEFYAATEGPFGMWNLSRNDYAAGAIGRSGLIYGGLQSLSLNLVELDWETDLPKRNLRTGFCNKVQPDQPGELIYKLDPDNISQRFQGYYGNEAATSSKIMRGVFEKGDAWFRTGDIARWDSEGRVYFIDRIGDTFRWKAENVSTAEVSEAVGRHPSVQEANVYGVQLPHHDGRAGCVAITFDKDPDKNVLRSLADHVKAALPGYARPLFLRVLKEVGGAAQTTGTNKQQKHALRLAGVKPNNAIIPGDLYWLRGETYVPFRDTEWSDLEVGRVKL</sequence>
<dbReference type="PROSITE" id="PS00455">
    <property type="entry name" value="AMP_BINDING"/>
    <property type="match status" value="1"/>
</dbReference>
<evidence type="ECO:0000259" key="6">
    <source>
        <dbReference type="Pfam" id="PF13193"/>
    </source>
</evidence>
<evidence type="ECO:0000256" key="1">
    <source>
        <dbReference type="ARBA" id="ARBA00006432"/>
    </source>
</evidence>
<comment type="similarity">
    <text evidence="1">Belongs to the ATP-dependent AMP-binding enzyme family.</text>
</comment>
<evidence type="ECO:0000259" key="5">
    <source>
        <dbReference type="Pfam" id="PF00501"/>
    </source>
</evidence>
<reference evidence="8" key="1">
    <citation type="journal article" date="2016" name="Genome Announc.">
        <title>Genome sequence of Ustilaginoidea virens IPU010, a rice pathogenic fungus causing false smut.</title>
        <authorList>
            <person name="Kumagai T."/>
            <person name="Ishii T."/>
            <person name="Terai G."/>
            <person name="Umemura M."/>
            <person name="Machida M."/>
            <person name="Asai K."/>
        </authorList>
    </citation>
    <scope>NUCLEOTIDE SEQUENCE [LARGE SCALE GENOMIC DNA]</scope>
    <source>
        <strain evidence="8">IPU010</strain>
    </source>
</reference>
<dbReference type="Gene3D" id="3.30.300.30">
    <property type="match status" value="1"/>
</dbReference>
<evidence type="ECO:0000313" key="7">
    <source>
        <dbReference type="EMBL" id="GAO17885.1"/>
    </source>
</evidence>
<feature type="domain" description="AMP-dependent synthetase/ligase" evidence="5">
    <location>
        <begin position="99"/>
        <end position="269"/>
    </location>
</feature>
<evidence type="ECO:0008006" key="9">
    <source>
        <dbReference type="Google" id="ProtNLM"/>
    </source>
</evidence>
<dbReference type="PANTHER" id="PTHR43107:SF15">
    <property type="entry name" value="FATTY ACID TRANSPORT PROTEIN 3, ISOFORM A"/>
    <property type="match status" value="1"/>
</dbReference>
<evidence type="ECO:0000313" key="8">
    <source>
        <dbReference type="Proteomes" id="UP000054053"/>
    </source>
</evidence>
<dbReference type="GO" id="GO:0009898">
    <property type="term" value="C:cytoplasmic side of plasma membrane"/>
    <property type="evidence" value="ECO:0007669"/>
    <property type="project" value="TreeGrafter"/>
</dbReference>
<name>A0A1B5L5V4_USTVR</name>
<dbReference type="GO" id="GO:0005324">
    <property type="term" value="F:long-chain fatty acid transmembrane transporter activity"/>
    <property type="evidence" value="ECO:0007669"/>
    <property type="project" value="TreeGrafter"/>
</dbReference>
<dbReference type="Proteomes" id="UP000054053">
    <property type="component" value="Unassembled WGS sequence"/>
</dbReference>
<dbReference type="GO" id="GO:0005811">
    <property type="term" value="C:lipid droplet"/>
    <property type="evidence" value="ECO:0007669"/>
    <property type="project" value="TreeGrafter"/>
</dbReference>
<keyword evidence="3" id="KW-0547">Nucleotide-binding</keyword>
<evidence type="ECO:0000256" key="4">
    <source>
        <dbReference type="ARBA" id="ARBA00022840"/>
    </source>
</evidence>
<comment type="caution">
    <text evidence="7">The sequence shown here is derived from an EMBL/GenBank/DDBJ whole genome shotgun (WGS) entry which is preliminary data.</text>
</comment>
<dbReference type="FunFam" id="3.30.300.30:FF:000002">
    <property type="entry name" value="Long-chain fatty acid transport protein 1"/>
    <property type="match status" value="1"/>
</dbReference>
<dbReference type="Pfam" id="PF13193">
    <property type="entry name" value="AMP-binding_C"/>
    <property type="match status" value="1"/>
</dbReference>
<proteinExistence type="inferred from homology"/>